<comment type="caution">
    <text evidence="1">The sequence shown here is derived from an EMBL/GenBank/DDBJ whole genome shotgun (WGS) entry which is preliminary data.</text>
</comment>
<keyword evidence="2" id="KW-1185">Reference proteome</keyword>
<sequence>MIAPTTYSEWTKLLDQFGDGNDTVLEELNKGSFIIDAGTATRFYIKVEEVYKKRKQNWLDKFQRSFQLQDFKTEDDFEIALRDGKQNLSPLGKFVMLKGFPDDLNKTLKKDLEDFVTEIKTSLKNNNLKNAKGRDKIIFLLNSFELYTTSEEIKTSIKNNTPNTNEIIAPTGRKIIF</sequence>
<proteinExistence type="predicted"/>
<organism evidence="1 2">
    <name type="scientific">Flavobacterium shii</name>
    <dbReference type="NCBI Taxonomy" id="2987687"/>
    <lineage>
        <taxon>Bacteria</taxon>
        <taxon>Pseudomonadati</taxon>
        <taxon>Bacteroidota</taxon>
        <taxon>Flavobacteriia</taxon>
        <taxon>Flavobacteriales</taxon>
        <taxon>Flavobacteriaceae</taxon>
        <taxon>Flavobacterium</taxon>
    </lineage>
</organism>
<dbReference type="RefSeq" id="WP_264204712.1">
    <property type="nucleotide sequence ID" value="NZ_JAOZEW010000002.1"/>
</dbReference>
<name>A0A9X3BXI2_9FLAO</name>
<reference evidence="1" key="1">
    <citation type="submission" date="2022-10" db="EMBL/GenBank/DDBJ databases">
        <title>Two novel species of Flavobacterium.</title>
        <authorList>
            <person name="Liu Q."/>
            <person name="Xin Y.-H."/>
        </authorList>
    </citation>
    <scope>NUCLEOTIDE SEQUENCE</scope>
    <source>
        <strain evidence="1">LS1R49</strain>
    </source>
</reference>
<gene>
    <name evidence="1" type="ORF">OIU83_02545</name>
</gene>
<evidence type="ECO:0000313" key="1">
    <source>
        <dbReference type="EMBL" id="MCV9926516.1"/>
    </source>
</evidence>
<dbReference type="AlphaFoldDB" id="A0A9X3BXI2"/>
<dbReference type="EMBL" id="JAOZEW010000002">
    <property type="protein sequence ID" value="MCV9926516.1"/>
    <property type="molecule type" value="Genomic_DNA"/>
</dbReference>
<protein>
    <submittedName>
        <fullName evidence="1">Uncharacterized protein</fullName>
    </submittedName>
</protein>
<accession>A0A9X3BXI2</accession>
<dbReference type="Proteomes" id="UP001151079">
    <property type="component" value="Unassembled WGS sequence"/>
</dbReference>
<evidence type="ECO:0000313" key="2">
    <source>
        <dbReference type="Proteomes" id="UP001151079"/>
    </source>
</evidence>